<dbReference type="CDD" id="cd05289">
    <property type="entry name" value="MDR_like_2"/>
    <property type="match status" value="1"/>
</dbReference>
<reference evidence="5" key="1">
    <citation type="journal article" date="2019" name="Int. J. Syst. Evol. Microbiol.">
        <title>The Global Catalogue of Microorganisms (GCM) 10K type strain sequencing project: providing services to taxonomists for standard genome sequencing and annotation.</title>
        <authorList>
            <consortium name="The Broad Institute Genomics Platform"/>
            <consortium name="The Broad Institute Genome Sequencing Center for Infectious Disease"/>
            <person name="Wu L."/>
            <person name="Ma J."/>
        </authorList>
    </citation>
    <scope>NUCLEOTIDE SEQUENCE [LARGE SCALE GENOMIC DNA]</scope>
    <source>
        <strain evidence="5">JCM 4253</strain>
    </source>
</reference>
<dbReference type="SUPFAM" id="SSF51735">
    <property type="entry name" value="NAD(P)-binding Rossmann-fold domains"/>
    <property type="match status" value="1"/>
</dbReference>
<proteinExistence type="predicted"/>
<dbReference type="GO" id="GO:0070402">
    <property type="term" value="F:NADPH binding"/>
    <property type="evidence" value="ECO:0007669"/>
    <property type="project" value="TreeGrafter"/>
</dbReference>
<dbReference type="InterPro" id="IPR036291">
    <property type="entry name" value="NAD(P)-bd_dom_sf"/>
</dbReference>
<evidence type="ECO:0000256" key="2">
    <source>
        <dbReference type="ARBA" id="ARBA00023002"/>
    </source>
</evidence>
<evidence type="ECO:0000313" key="4">
    <source>
        <dbReference type="EMBL" id="GHG44472.1"/>
    </source>
</evidence>
<keyword evidence="2" id="KW-0560">Oxidoreductase</keyword>
<sequence>MKAVGFTEFGGPEVLRVLELPTAQPGPGEVRIRVRAAAVNAVDALQRGGPGSRDAEPPFVPGMDAAGVVDGIGPDTDTDLRIGDRVMAIVVPSGAHGAYAEQVVVPTESVVRAPQGASDAQAASLPMNGLTARLALDTLGLRPGQTVAITGAAGAVGGYAVQLAKADGLRVVADASEQDEELVKELGADVVLRRGAEYPGRVRAAIPEGVDGLLDGALLGALTARAVRDGGRVVTLRGYDGPGERNVAFEPIVVFRYAQERAKLDRLRQQVQEGRIMLRVARTFPGEQAAEAHRLLAKGGVRGRLVLTF</sequence>
<dbReference type="AlphaFoldDB" id="A0A919EUK2"/>
<dbReference type="Gene3D" id="3.90.180.10">
    <property type="entry name" value="Medium-chain alcohol dehydrogenases, catalytic domain"/>
    <property type="match status" value="1"/>
</dbReference>
<dbReference type="RefSeq" id="WP_189980637.1">
    <property type="nucleotide sequence ID" value="NZ_BNBF01000005.1"/>
</dbReference>
<dbReference type="Gene3D" id="3.40.50.720">
    <property type="entry name" value="NAD(P)-binding Rossmann-like Domain"/>
    <property type="match status" value="1"/>
</dbReference>
<dbReference type="InterPro" id="IPR020843">
    <property type="entry name" value="ER"/>
</dbReference>
<keyword evidence="1" id="KW-0521">NADP</keyword>
<name>A0A919EUK2_9ACTN</name>
<gene>
    <name evidence="4" type="ORF">GCM10018980_22370</name>
</gene>
<dbReference type="EMBL" id="BNBF01000005">
    <property type="protein sequence ID" value="GHG44472.1"/>
    <property type="molecule type" value="Genomic_DNA"/>
</dbReference>
<dbReference type="SMART" id="SM00829">
    <property type="entry name" value="PKS_ER"/>
    <property type="match status" value="1"/>
</dbReference>
<organism evidence="4 5">
    <name type="scientific">Streptomyces capoamus</name>
    <dbReference type="NCBI Taxonomy" id="68183"/>
    <lineage>
        <taxon>Bacteria</taxon>
        <taxon>Bacillati</taxon>
        <taxon>Actinomycetota</taxon>
        <taxon>Actinomycetes</taxon>
        <taxon>Kitasatosporales</taxon>
        <taxon>Streptomycetaceae</taxon>
        <taxon>Streptomyces</taxon>
    </lineage>
</organism>
<dbReference type="GO" id="GO:0016651">
    <property type="term" value="F:oxidoreductase activity, acting on NAD(P)H"/>
    <property type="evidence" value="ECO:0007669"/>
    <property type="project" value="TreeGrafter"/>
</dbReference>
<dbReference type="Pfam" id="PF08240">
    <property type="entry name" value="ADH_N"/>
    <property type="match status" value="1"/>
</dbReference>
<comment type="caution">
    <text evidence="4">The sequence shown here is derived from an EMBL/GenBank/DDBJ whole genome shotgun (WGS) entry which is preliminary data.</text>
</comment>
<feature type="domain" description="Enoyl reductase (ER)" evidence="3">
    <location>
        <begin position="10"/>
        <end position="307"/>
    </location>
</feature>
<accession>A0A919EUK2</accession>
<protein>
    <submittedName>
        <fullName evidence="4">Zinc-binding alcohol dehydrogenase</fullName>
    </submittedName>
</protein>
<dbReference type="PANTHER" id="PTHR48106">
    <property type="entry name" value="QUINONE OXIDOREDUCTASE PIG3-RELATED"/>
    <property type="match status" value="1"/>
</dbReference>
<dbReference type="InterPro" id="IPR013154">
    <property type="entry name" value="ADH-like_N"/>
</dbReference>
<evidence type="ECO:0000259" key="3">
    <source>
        <dbReference type="SMART" id="SM00829"/>
    </source>
</evidence>
<dbReference type="Pfam" id="PF13602">
    <property type="entry name" value="ADH_zinc_N_2"/>
    <property type="match status" value="1"/>
</dbReference>
<evidence type="ECO:0000313" key="5">
    <source>
        <dbReference type="Proteomes" id="UP000619355"/>
    </source>
</evidence>
<evidence type="ECO:0000256" key="1">
    <source>
        <dbReference type="ARBA" id="ARBA00022857"/>
    </source>
</evidence>
<dbReference type="PANTHER" id="PTHR48106:SF18">
    <property type="entry name" value="QUINONE OXIDOREDUCTASE PIG3"/>
    <property type="match status" value="1"/>
</dbReference>
<dbReference type="InterPro" id="IPR011032">
    <property type="entry name" value="GroES-like_sf"/>
</dbReference>
<dbReference type="Proteomes" id="UP000619355">
    <property type="component" value="Unassembled WGS sequence"/>
</dbReference>
<dbReference type="SUPFAM" id="SSF50129">
    <property type="entry name" value="GroES-like"/>
    <property type="match status" value="1"/>
</dbReference>
<keyword evidence="5" id="KW-1185">Reference proteome</keyword>